<evidence type="ECO:0000313" key="2">
    <source>
        <dbReference type="EMBL" id="CAF1380841.1"/>
    </source>
</evidence>
<dbReference type="Proteomes" id="UP000663864">
    <property type="component" value="Unassembled WGS sequence"/>
</dbReference>
<gene>
    <name evidence="2" type="ORF">ZHD862_LOCUS32106</name>
</gene>
<accession>A0A815JQ30</accession>
<proteinExistence type="predicted"/>
<reference evidence="2" key="1">
    <citation type="submission" date="2021-02" db="EMBL/GenBank/DDBJ databases">
        <authorList>
            <person name="Nowell W R."/>
        </authorList>
    </citation>
    <scope>NUCLEOTIDE SEQUENCE</scope>
</reference>
<organism evidence="2 3">
    <name type="scientific">Rotaria sordida</name>
    <dbReference type="NCBI Taxonomy" id="392033"/>
    <lineage>
        <taxon>Eukaryota</taxon>
        <taxon>Metazoa</taxon>
        <taxon>Spiralia</taxon>
        <taxon>Gnathifera</taxon>
        <taxon>Rotifera</taxon>
        <taxon>Eurotatoria</taxon>
        <taxon>Bdelloidea</taxon>
        <taxon>Philodinida</taxon>
        <taxon>Philodinidae</taxon>
        <taxon>Rotaria</taxon>
    </lineage>
</organism>
<keyword evidence="1" id="KW-0175">Coiled coil</keyword>
<protein>
    <submittedName>
        <fullName evidence="2">Uncharacterized protein</fullName>
    </submittedName>
</protein>
<name>A0A815JQ30_9BILA</name>
<evidence type="ECO:0000313" key="3">
    <source>
        <dbReference type="Proteomes" id="UP000663864"/>
    </source>
</evidence>
<dbReference type="SUPFAM" id="SSF69322">
    <property type="entry name" value="Tricorn protease domain 2"/>
    <property type="match status" value="1"/>
</dbReference>
<evidence type="ECO:0000256" key="1">
    <source>
        <dbReference type="SAM" id="Coils"/>
    </source>
</evidence>
<dbReference type="EMBL" id="CAJNOT010003387">
    <property type="protein sequence ID" value="CAF1380841.1"/>
    <property type="molecule type" value="Genomic_DNA"/>
</dbReference>
<feature type="coiled-coil region" evidence="1">
    <location>
        <begin position="105"/>
        <end position="132"/>
    </location>
</feature>
<comment type="caution">
    <text evidence="2">The sequence shown here is derived from an EMBL/GenBank/DDBJ whole genome shotgun (WGS) entry which is preliminary data.</text>
</comment>
<dbReference type="AlphaFoldDB" id="A0A815JQ30"/>
<sequence>MYSSISPRSCSNPGCKHSSCALCICCNQYLCIEHLQNHSNKQNDHQLTSLITEINILSDRFHHVSLVEPYLITSLDKWRTDAYRTIDHFYETQRRHFEQFIQENHDKQRKEIDHLRLKINDLIREQNATQEDINLIKDTIKLIEQDLNDLSNIQCNIRPLVIDENIAQIQSNKITQNLLPLSRPYRTMNIIDDSYCWMATNEKYLLIHYKPNLYLLDRQLSLITKTPWIHGRIYIMCWSLTLNRFIVITNDTIFTIDENLMAIERCDLNYHNNIYHNWRSGSCSNTNLYLSTVDLGSSIYEFTLLPSIQFIKEWPSPIICRKDECIDDLCYKNGKLAIIIFHQPTNEIRLDLRSSTTFDIIWSIEIANIVPRRTTGCCWLNNDEWLITDEYDFRLFHISANGHLLKSDKYDPAPYNALLFGKDVLAIRTIKGVSLHRL</sequence>